<reference evidence="3" key="1">
    <citation type="submission" date="2015-02" db="EMBL/GenBank/DDBJ databases">
        <title>Genome sequencing for Strongylocentrotus purpuratus.</title>
        <authorList>
            <person name="Murali S."/>
            <person name="Liu Y."/>
            <person name="Vee V."/>
            <person name="English A."/>
            <person name="Wang M."/>
            <person name="Skinner E."/>
            <person name="Han Y."/>
            <person name="Muzny D.M."/>
            <person name="Worley K.C."/>
            <person name="Gibbs R.A."/>
        </authorList>
    </citation>
    <scope>NUCLEOTIDE SEQUENCE</scope>
</reference>
<dbReference type="PANTHER" id="PTHR15375:SF26">
    <property type="entry name" value="PROTEIN CHIFFON"/>
    <property type="match status" value="1"/>
</dbReference>
<dbReference type="GeneID" id="100888020"/>
<sequence>MCSEARSTGHQEISGNTFFLDIVRGQTRTVGNDLQRLGGTVEKFLSKEIDYIITNGNVSTPRKTRASRPSSAPVGQSKGTEPEPEVRSYAVGVAAKWGIQVLSLEDLKQWIARQKAAAASSLLRPSSKAGRVAPSCQLRENFIKLEDKSKKYQPTVKRPSTWPRPDFTASTGSPFTTDAYSPPKTRSAGRLTNARKKPAARGSVSPQRKTRQTRQVAATRRSAPPSPVKPSPRGRSPRVTRVTRGPIVTFQLAKIPPASEVIPKVKPFKKVNVTLRKVTRQLDFDDVIIPSPVSTTKTKVMRVSKKVAILKDLQDRLDGITDESPVKTTPRRQQPARRRRKGSTSPRPVTVARLARQLKKELHQTSPEISPMPLRNGKMKFGAY</sequence>
<protein>
    <submittedName>
        <fullName evidence="2">Uncharacterized protein</fullName>
    </submittedName>
</protein>
<feature type="region of interest" description="Disordered" evidence="1">
    <location>
        <begin position="151"/>
        <end position="243"/>
    </location>
</feature>
<feature type="region of interest" description="Disordered" evidence="1">
    <location>
        <begin position="58"/>
        <end position="85"/>
    </location>
</feature>
<feature type="compositionally biased region" description="Polar residues" evidence="1">
    <location>
        <begin position="58"/>
        <end position="79"/>
    </location>
</feature>
<evidence type="ECO:0000313" key="3">
    <source>
        <dbReference type="Proteomes" id="UP000007110"/>
    </source>
</evidence>
<evidence type="ECO:0000313" key="2">
    <source>
        <dbReference type="EnsemblMetazoa" id="XP_030854015"/>
    </source>
</evidence>
<feature type="region of interest" description="Disordered" evidence="1">
    <location>
        <begin position="320"/>
        <end position="384"/>
    </location>
</feature>
<proteinExistence type="predicted"/>
<keyword evidence="3" id="KW-1185">Reference proteome</keyword>
<feature type="compositionally biased region" description="Polar residues" evidence="1">
    <location>
        <begin position="168"/>
        <end position="179"/>
    </location>
</feature>
<dbReference type="InParanoid" id="A0A7M7PNB9"/>
<dbReference type="EnsemblMetazoa" id="XM_030998155">
    <property type="protein sequence ID" value="XP_030854015"/>
    <property type="gene ID" value="LOC100888020"/>
</dbReference>
<dbReference type="OrthoDB" id="21380at2759"/>
<dbReference type="Proteomes" id="UP000007110">
    <property type="component" value="Unassembled WGS sequence"/>
</dbReference>
<reference evidence="2" key="2">
    <citation type="submission" date="2021-01" db="UniProtKB">
        <authorList>
            <consortium name="EnsemblMetazoa"/>
        </authorList>
    </citation>
    <scope>IDENTIFICATION</scope>
</reference>
<evidence type="ECO:0000256" key="1">
    <source>
        <dbReference type="SAM" id="MobiDB-lite"/>
    </source>
</evidence>
<feature type="compositionally biased region" description="Low complexity" evidence="1">
    <location>
        <begin position="213"/>
        <end position="223"/>
    </location>
</feature>
<name>A0A7M7PNB9_STRPU</name>
<dbReference type="PANTHER" id="PTHR15375">
    <property type="entry name" value="ACTIVATOR OF S-PHASE KINASE-RELATED"/>
    <property type="match status" value="1"/>
</dbReference>
<dbReference type="AlphaFoldDB" id="A0A7M7PNB9"/>
<dbReference type="KEGG" id="spu:100888020"/>
<dbReference type="RefSeq" id="XP_030854015.1">
    <property type="nucleotide sequence ID" value="XM_030998155.1"/>
</dbReference>
<organism evidence="2 3">
    <name type="scientific">Strongylocentrotus purpuratus</name>
    <name type="common">Purple sea urchin</name>
    <dbReference type="NCBI Taxonomy" id="7668"/>
    <lineage>
        <taxon>Eukaryota</taxon>
        <taxon>Metazoa</taxon>
        <taxon>Echinodermata</taxon>
        <taxon>Eleutherozoa</taxon>
        <taxon>Echinozoa</taxon>
        <taxon>Echinoidea</taxon>
        <taxon>Euechinoidea</taxon>
        <taxon>Echinacea</taxon>
        <taxon>Camarodonta</taxon>
        <taxon>Echinidea</taxon>
        <taxon>Strongylocentrotidae</taxon>
        <taxon>Strongylocentrotus</taxon>
    </lineage>
</organism>
<dbReference type="InterPro" id="IPR051590">
    <property type="entry name" value="Replication_Regulatory_Kinase"/>
</dbReference>
<accession>A0A7M7PNB9</accession>